<dbReference type="Proteomes" id="UP000185812">
    <property type="component" value="Unassembled WGS sequence"/>
</dbReference>
<keyword evidence="2" id="KW-1185">Reference proteome</keyword>
<dbReference type="EMBL" id="FRAU01000004">
    <property type="protein sequence ID" value="SHK59115.1"/>
    <property type="molecule type" value="Genomic_DNA"/>
</dbReference>
<sequence length="300" mass="33287">MEPRARAGIELHDVVLRYAELERRGDRYQLLRLGSCDFDFNVLSELQAASPRYLDVVGEALRDVLSGLVADELNVALHPSHGMAAFASLQPEPIEADELRQRLLAEAVWITGQPAEALHLHAEPGWAQALEEERARWYQVLVLPRHVQQHLERVLRQAPCTRYRIRLSTAGAAAALQRLPGPEPGIPPEVGLAIGCYETHTEFTLCRRGHWYLSYYTRSAEDAAYFCMVLLHRLGLSAAMVEQVTLYGTQVPATLSEQLQPLFAVEPALLNPVVLTTLDPEALNPSEAVAYVPCIGVALT</sequence>
<name>A0A1M6TQ62_9BACT</name>
<proteinExistence type="predicted"/>
<reference evidence="2" key="1">
    <citation type="submission" date="2016-11" db="EMBL/GenBank/DDBJ databases">
        <authorList>
            <person name="Varghese N."/>
            <person name="Submissions S."/>
        </authorList>
    </citation>
    <scope>NUCLEOTIDE SEQUENCE [LARGE SCALE GENOMIC DNA]</scope>
    <source>
        <strain evidence="2">DSM 22212</strain>
    </source>
</reference>
<dbReference type="AlphaFoldDB" id="A0A1M6TQ62"/>
<protein>
    <recommendedName>
        <fullName evidence="3">Type IV pilus assembly protein PilM</fullName>
    </recommendedName>
</protein>
<evidence type="ECO:0008006" key="3">
    <source>
        <dbReference type="Google" id="ProtNLM"/>
    </source>
</evidence>
<dbReference type="RefSeq" id="WP_072715342.1">
    <property type="nucleotide sequence ID" value="NZ_FRAU01000004.1"/>
</dbReference>
<dbReference type="OrthoDB" id="1495638at2"/>
<accession>A0A1M6TQ62</accession>
<gene>
    <name evidence="1" type="ORF">SAMN04488087_1487</name>
</gene>
<evidence type="ECO:0000313" key="1">
    <source>
        <dbReference type="EMBL" id="SHK59115.1"/>
    </source>
</evidence>
<organism evidence="1 2">
    <name type="scientific">Rhodothermus profundi</name>
    <dbReference type="NCBI Taxonomy" id="633813"/>
    <lineage>
        <taxon>Bacteria</taxon>
        <taxon>Pseudomonadati</taxon>
        <taxon>Rhodothermota</taxon>
        <taxon>Rhodothermia</taxon>
        <taxon>Rhodothermales</taxon>
        <taxon>Rhodothermaceae</taxon>
        <taxon>Rhodothermus</taxon>
    </lineage>
</organism>
<dbReference type="STRING" id="633813.SAMN04488087_1487"/>
<evidence type="ECO:0000313" key="2">
    <source>
        <dbReference type="Proteomes" id="UP000185812"/>
    </source>
</evidence>